<name>A0ABW3PL13_9LACO</name>
<reference evidence="5" key="1">
    <citation type="journal article" date="2019" name="Int. J. Syst. Evol. Microbiol.">
        <title>The Global Catalogue of Microorganisms (GCM) 10K type strain sequencing project: providing services to taxonomists for standard genome sequencing and annotation.</title>
        <authorList>
            <consortium name="The Broad Institute Genomics Platform"/>
            <consortium name="The Broad Institute Genome Sequencing Center for Infectious Disease"/>
            <person name="Wu L."/>
            <person name="Ma J."/>
        </authorList>
    </citation>
    <scope>NUCLEOTIDE SEQUENCE [LARGE SCALE GENOMIC DNA]</scope>
    <source>
        <strain evidence="5">CCUG 71848</strain>
    </source>
</reference>
<dbReference type="RefSeq" id="WP_121977998.1">
    <property type="nucleotide sequence ID" value="NZ_JBHTLH010000019.1"/>
</dbReference>
<feature type="domain" description="HTH tetR-type" evidence="3">
    <location>
        <begin position="7"/>
        <end position="67"/>
    </location>
</feature>
<dbReference type="InterPro" id="IPR050624">
    <property type="entry name" value="HTH-type_Tx_Regulator"/>
</dbReference>
<dbReference type="Gene3D" id="1.10.357.10">
    <property type="entry name" value="Tetracycline Repressor, domain 2"/>
    <property type="match status" value="1"/>
</dbReference>
<dbReference type="SUPFAM" id="SSF46689">
    <property type="entry name" value="Homeodomain-like"/>
    <property type="match status" value="1"/>
</dbReference>
<evidence type="ECO:0000256" key="2">
    <source>
        <dbReference type="PROSITE-ProRule" id="PRU00335"/>
    </source>
</evidence>
<keyword evidence="5" id="KW-1185">Reference proteome</keyword>
<evidence type="ECO:0000313" key="5">
    <source>
        <dbReference type="Proteomes" id="UP001597156"/>
    </source>
</evidence>
<feature type="DNA-binding region" description="H-T-H motif" evidence="2">
    <location>
        <begin position="30"/>
        <end position="49"/>
    </location>
</feature>
<organism evidence="4 5">
    <name type="scientific">Lentilactobacillus raoultii</name>
    <dbReference type="NCBI Taxonomy" id="1987503"/>
    <lineage>
        <taxon>Bacteria</taxon>
        <taxon>Bacillati</taxon>
        <taxon>Bacillota</taxon>
        <taxon>Bacilli</taxon>
        <taxon>Lactobacillales</taxon>
        <taxon>Lactobacillaceae</taxon>
        <taxon>Lentilactobacillus</taxon>
    </lineage>
</organism>
<dbReference type="EMBL" id="JBHTLH010000019">
    <property type="protein sequence ID" value="MFD1125068.1"/>
    <property type="molecule type" value="Genomic_DNA"/>
</dbReference>
<dbReference type="PANTHER" id="PTHR43479">
    <property type="entry name" value="ACREF/ENVCD OPERON REPRESSOR-RELATED"/>
    <property type="match status" value="1"/>
</dbReference>
<dbReference type="InterPro" id="IPR009057">
    <property type="entry name" value="Homeodomain-like_sf"/>
</dbReference>
<dbReference type="PROSITE" id="PS50977">
    <property type="entry name" value="HTH_TETR_2"/>
    <property type="match status" value="1"/>
</dbReference>
<comment type="caution">
    <text evidence="4">The sequence shown here is derived from an EMBL/GenBank/DDBJ whole genome shotgun (WGS) entry which is preliminary data.</text>
</comment>
<accession>A0ABW3PL13</accession>
<gene>
    <name evidence="4" type="ORF">ACFQ22_06845</name>
</gene>
<keyword evidence="1 2" id="KW-0238">DNA-binding</keyword>
<sequence length="205" mass="24160">MEEIKIQTARAKIIEAARKLFENKGVDGTSIRDIAKEAGYSHTTIYLYFGNKQELFNLIAEKPLKKLYLKFEEIYESDKSNKDKFLLMCEYYVAFGIAQRQFYPLLATYDGERIDEKSYKNDTSKMRMKSLNLLEEVLKKIISDNLDGELRVNLVRGVFYFLHGTVMTYISSKEPSEELIPRLKKIVDDYFNYTFLKDKFRRDSN</sequence>
<dbReference type="PRINTS" id="PR00455">
    <property type="entry name" value="HTHTETR"/>
</dbReference>
<dbReference type="Proteomes" id="UP001597156">
    <property type="component" value="Unassembled WGS sequence"/>
</dbReference>
<dbReference type="InterPro" id="IPR001647">
    <property type="entry name" value="HTH_TetR"/>
</dbReference>
<evidence type="ECO:0000313" key="4">
    <source>
        <dbReference type="EMBL" id="MFD1125068.1"/>
    </source>
</evidence>
<proteinExistence type="predicted"/>
<protein>
    <submittedName>
        <fullName evidence="4">TetR/AcrR family transcriptional regulator</fullName>
    </submittedName>
</protein>
<evidence type="ECO:0000259" key="3">
    <source>
        <dbReference type="PROSITE" id="PS50977"/>
    </source>
</evidence>
<evidence type="ECO:0000256" key="1">
    <source>
        <dbReference type="ARBA" id="ARBA00023125"/>
    </source>
</evidence>
<dbReference type="Pfam" id="PF00440">
    <property type="entry name" value="TetR_N"/>
    <property type="match status" value="1"/>
</dbReference>
<dbReference type="PANTHER" id="PTHR43479:SF11">
    <property type="entry name" value="ACREF_ENVCD OPERON REPRESSOR-RELATED"/>
    <property type="match status" value="1"/>
</dbReference>